<proteinExistence type="predicted"/>
<accession>A0ACB8TZ93</accession>
<dbReference type="EMBL" id="MU274919">
    <property type="protein sequence ID" value="KAI0087209.1"/>
    <property type="molecule type" value="Genomic_DNA"/>
</dbReference>
<gene>
    <name evidence="1" type="ORF">BDY19DRAFT_308191</name>
</gene>
<dbReference type="Proteomes" id="UP001055072">
    <property type="component" value="Unassembled WGS sequence"/>
</dbReference>
<sequence>MELSQFIRLRNDMMILLMFRGTASPLAVLQVTSVPMFCDVQPHPSYDLVLKYSIIPYIMVNALINVWLHSTSKSSRWKPIKPLETSLNNNLISIWHCGYVFRDQRRKRARLHATAPC</sequence>
<keyword evidence="2" id="KW-1185">Reference proteome</keyword>
<organism evidence="1 2">
    <name type="scientific">Irpex rosettiformis</name>
    <dbReference type="NCBI Taxonomy" id="378272"/>
    <lineage>
        <taxon>Eukaryota</taxon>
        <taxon>Fungi</taxon>
        <taxon>Dikarya</taxon>
        <taxon>Basidiomycota</taxon>
        <taxon>Agaricomycotina</taxon>
        <taxon>Agaricomycetes</taxon>
        <taxon>Polyporales</taxon>
        <taxon>Irpicaceae</taxon>
        <taxon>Irpex</taxon>
    </lineage>
</organism>
<evidence type="ECO:0000313" key="2">
    <source>
        <dbReference type="Proteomes" id="UP001055072"/>
    </source>
</evidence>
<reference evidence="1" key="1">
    <citation type="journal article" date="2021" name="Environ. Microbiol.">
        <title>Gene family expansions and transcriptome signatures uncover fungal adaptations to wood decay.</title>
        <authorList>
            <person name="Hage H."/>
            <person name="Miyauchi S."/>
            <person name="Viragh M."/>
            <person name="Drula E."/>
            <person name="Min B."/>
            <person name="Chaduli D."/>
            <person name="Navarro D."/>
            <person name="Favel A."/>
            <person name="Norest M."/>
            <person name="Lesage-Meessen L."/>
            <person name="Balint B."/>
            <person name="Merenyi Z."/>
            <person name="de Eugenio L."/>
            <person name="Morin E."/>
            <person name="Martinez A.T."/>
            <person name="Baldrian P."/>
            <person name="Stursova M."/>
            <person name="Martinez M.J."/>
            <person name="Novotny C."/>
            <person name="Magnuson J.K."/>
            <person name="Spatafora J.W."/>
            <person name="Maurice S."/>
            <person name="Pangilinan J."/>
            <person name="Andreopoulos W."/>
            <person name="LaButti K."/>
            <person name="Hundley H."/>
            <person name="Na H."/>
            <person name="Kuo A."/>
            <person name="Barry K."/>
            <person name="Lipzen A."/>
            <person name="Henrissat B."/>
            <person name="Riley R."/>
            <person name="Ahrendt S."/>
            <person name="Nagy L.G."/>
            <person name="Grigoriev I.V."/>
            <person name="Martin F."/>
            <person name="Rosso M.N."/>
        </authorList>
    </citation>
    <scope>NUCLEOTIDE SEQUENCE</scope>
    <source>
        <strain evidence="1">CBS 384.51</strain>
    </source>
</reference>
<name>A0ACB8TZ93_9APHY</name>
<comment type="caution">
    <text evidence="1">The sequence shown here is derived from an EMBL/GenBank/DDBJ whole genome shotgun (WGS) entry which is preliminary data.</text>
</comment>
<evidence type="ECO:0000313" key="1">
    <source>
        <dbReference type="EMBL" id="KAI0087209.1"/>
    </source>
</evidence>
<protein>
    <submittedName>
        <fullName evidence="1">Uncharacterized protein</fullName>
    </submittedName>
</protein>